<sequence length="652" mass="72117">MPPIPPTPFLPNIKRYADASLLLDEPIFGDITLDEDDYGTPTAGPSTLPDVFLNEQVDVHNDASVNANMQAENVRTQEDLTFDLNEYLPDSDDRASSSIPSVKSGRGGMKRDGSSSLLRDMERSSGKQARLKDRNDLYHRRLSSSSHRLENIRPASPMFPSLPSRGSSPFLASTSVSSRSKSPVSSDVGARVREEQHRWRKKQEEKQEPVQEEFIPLPPKSRPTALSRYLAKSTILHPHSTLPDLPLVRSNPEHLTPTAPVEFTSTSSSSSSNPEFSSSSHPFAEIDQNPSHRQSRLPTPDIIEMQSSPPKPTLERVDASPPTISTPPPPPETGASSSTTSKESRRTSTGERVLGFFASFIKRPEMPSEATPISNDLARGDSSDKGIGENREEAPKGDIRDDWIDTIGSGNYHFNENIRPSHAQFVAKSHQLLKSKSYFALTKPRPFAASTRQPLRHSRTVASSSNIQPVPPSQVNPKSQTMSQTKPVAKPYARPANPIPPPKPRLATTSSFTASALARLPPPGKGSSRAAEPLSVKPIERAADLAKRRAVFERSGTSRPVANAHDAASPSKNLPKTIPIRGHTPGKASRMRAEQRSRFDAAVRERMEEKEQLRREEERKRRQEEKEAYLRSRKETVIWAKPVPDIYLSTKE</sequence>
<dbReference type="Proteomes" id="UP000193986">
    <property type="component" value="Unassembled WGS sequence"/>
</dbReference>
<comment type="subcellular location">
    <subcellularLocation>
        <location evidence="1">Cytoplasm</location>
        <location evidence="1">Cytoskeleton</location>
    </subcellularLocation>
</comment>
<organism evidence="7 8">
    <name type="scientific">Naematelia encephala</name>
    <dbReference type="NCBI Taxonomy" id="71784"/>
    <lineage>
        <taxon>Eukaryota</taxon>
        <taxon>Fungi</taxon>
        <taxon>Dikarya</taxon>
        <taxon>Basidiomycota</taxon>
        <taxon>Agaricomycotina</taxon>
        <taxon>Tremellomycetes</taxon>
        <taxon>Tremellales</taxon>
        <taxon>Naemateliaceae</taxon>
        <taxon>Naematelia</taxon>
    </lineage>
</organism>
<feature type="region of interest" description="Disordered" evidence="5">
    <location>
        <begin position="367"/>
        <end position="402"/>
    </location>
</feature>
<feature type="region of interest" description="Disordered" evidence="5">
    <location>
        <begin position="239"/>
        <end position="350"/>
    </location>
</feature>
<dbReference type="STRING" id="71784.A0A1Y2B6P6"/>
<keyword evidence="4" id="KW-0206">Cytoskeleton</keyword>
<feature type="compositionally biased region" description="Basic and acidic residues" evidence="5">
    <location>
        <begin position="109"/>
        <end position="139"/>
    </location>
</feature>
<feature type="compositionally biased region" description="Basic and acidic residues" evidence="5">
    <location>
        <begin position="378"/>
        <end position="402"/>
    </location>
</feature>
<keyword evidence="8" id="KW-1185">Reference proteome</keyword>
<evidence type="ECO:0000256" key="1">
    <source>
        <dbReference type="ARBA" id="ARBA00004245"/>
    </source>
</evidence>
<dbReference type="InterPro" id="IPR027329">
    <property type="entry name" value="TPX2_C"/>
</dbReference>
<name>A0A1Y2B6P6_9TREE</name>
<feature type="compositionally biased region" description="Polar residues" evidence="5">
    <location>
        <begin position="475"/>
        <end position="485"/>
    </location>
</feature>
<evidence type="ECO:0000313" key="7">
    <source>
        <dbReference type="EMBL" id="ORY30210.1"/>
    </source>
</evidence>
<evidence type="ECO:0000313" key="8">
    <source>
        <dbReference type="Proteomes" id="UP000193986"/>
    </source>
</evidence>
<protein>
    <recommendedName>
        <fullName evidence="6">TPX2 C-terminal domain-containing protein</fullName>
    </recommendedName>
</protein>
<evidence type="ECO:0000256" key="4">
    <source>
        <dbReference type="ARBA" id="ARBA00023212"/>
    </source>
</evidence>
<accession>A0A1Y2B6P6</accession>
<evidence type="ECO:0000256" key="5">
    <source>
        <dbReference type="SAM" id="MobiDB-lite"/>
    </source>
</evidence>
<feature type="compositionally biased region" description="Basic and acidic residues" evidence="5">
    <location>
        <begin position="591"/>
        <end position="628"/>
    </location>
</feature>
<comment type="caution">
    <text evidence="7">The sequence shown here is derived from an EMBL/GenBank/DDBJ whole genome shotgun (WGS) entry which is preliminary data.</text>
</comment>
<feature type="region of interest" description="Disordered" evidence="5">
    <location>
        <begin position="87"/>
        <end position="222"/>
    </location>
</feature>
<evidence type="ECO:0000256" key="2">
    <source>
        <dbReference type="ARBA" id="ARBA00005885"/>
    </source>
</evidence>
<gene>
    <name evidence="7" type="ORF">BCR39DRAFT_598464</name>
</gene>
<proteinExistence type="inferred from homology"/>
<feature type="domain" description="TPX2 C-terminal" evidence="6">
    <location>
        <begin position="589"/>
        <end position="647"/>
    </location>
</feature>
<dbReference type="AlphaFoldDB" id="A0A1Y2B6P6"/>
<reference evidence="7 8" key="1">
    <citation type="submission" date="2016-07" db="EMBL/GenBank/DDBJ databases">
        <title>Pervasive Adenine N6-methylation of Active Genes in Fungi.</title>
        <authorList>
            <consortium name="DOE Joint Genome Institute"/>
            <person name="Mondo S.J."/>
            <person name="Dannebaum R.O."/>
            <person name="Kuo R.C."/>
            <person name="Labutti K."/>
            <person name="Haridas S."/>
            <person name="Kuo A."/>
            <person name="Salamov A."/>
            <person name="Ahrendt S.R."/>
            <person name="Lipzen A."/>
            <person name="Sullivan W."/>
            <person name="Andreopoulos W.B."/>
            <person name="Clum A."/>
            <person name="Lindquist E."/>
            <person name="Daum C."/>
            <person name="Ramamoorthy G.K."/>
            <person name="Gryganskyi A."/>
            <person name="Culley D."/>
            <person name="Magnuson J.K."/>
            <person name="James T.Y."/>
            <person name="O'Malley M.A."/>
            <person name="Stajich J.E."/>
            <person name="Spatafora J.W."/>
            <person name="Visel A."/>
            <person name="Grigoriev I.V."/>
        </authorList>
    </citation>
    <scope>NUCLEOTIDE SEQUENCE [LARGE SCALE GENOMIC DNA]</scope>
    <source>
        <strain evidence="7 8">68-887.2</strain>
    </source>
</reference>
<feature type="compositionally biased region" description="Low complexity" evidence="5">
    <location>
        <begin position="173"/>
        <end position="188"/>
    </location>
</feature>
<evidence type="ECO:0000256" key="3">
    <source>
        <dbReference type="ARBA" id="ARBA00022490"/>
    </source>
</evidence>
<dbReference type="OrthoDB" id="2575493at2759"/>
<comment type="similarity">
    <text evidence="2">Belongs to the TPX2 family.</text>
</comment>
<feature type="region of interest" description="Disordered" evidence="5">
    <location>
        <begin position="449"/>
        <end position="485"/>
    </location>
</feature>
<dbReference type="InParanoid" id="A0A1Y2B6P6"/>
<evidence type="ECO:0000259" key="6">
    <source>
        <dbReference type="Pfam" id="PF06886"/>
    </source>
</evidence>
<dbReference type="GO" id="GO:0005856">
    <property type="term" value="C:cytoskeleton"/>
    <property type="evidence" value="ECO:0007669"/>
    <property type="project" value="UniProtKB-SubCell"/>
</dbReference>
<feature type="compositionally biased region" description="Basic and acidic residues" evidence="5">
    <location>
        <begin position="190"/>
        <end position="209"/>
    </location>
</feature>
<dbReference type="Pfam" id="PF06886">
    <property type="entry name" value="TPX2"/>
    <property type="match status" value="1"/>
</dbReference>
<keyword evidence="3" id="KW-0963">Cytoplasm</keyword>
<feature type="compositionally biased region" description="Low complexity" evidence="5">
    <location>
        <begin position="262"/>
        <end position="280"/>
    </location>
</feature>
<dbReference type="EMBL" id="MCFC01000021">
    <property type="protein sequence ID" value="ORY30210.1"/>
    <property type="molecule type" value="Genomic_DNA"/>
</dbReference>
<feature type="region of interest" description="Disordered" evidence="5">
    <location>
        <begin position="553"/>
        <end position="628"/>
    </location>
</feature>